<comment type="function">
    <text evidence="8">ADP-binding subunit of the dihydroxyacetone kinase, which is responsible for the phosphoenolpyruvate (PEP)-dependent phosphorylation of dihydroxyacetone. DhaL-ADP is converted to DhaL-ATP via a phosphoryl group transfer from DhaM and transmits it to dihydroxyacetone binds to DhaK.</text>
</comment>
<keyword evidence="6" id="KW-0319">Glycerol metabolism</keyword>
<dbReference type="SUPFAM" id="SSF101473">
    <property type="entry name" value="DhaL-like"/>
    <property type="match status" value="1"/>
</dbReference>
<dbReference type="EMBL" id="BJCC01000010">
    <property type="protein sequence ID" value="GCF93481.1"/>
    <property type="molecule type" value="Genomic_DNA"/>
</dbReference>
<dbReference type="FunFam" id="1.25.40.340:FF:000002">
    <property type="entry name" value="Dihydroxyacetone kinase, L subunit"/>
    <property type="match status" value="1"/>
</dbReference>
<name>A0A4P5PB24_9ENTE</name>
<dbReference type="RefSeq" id="WP_146621933.1">
    <property type="nucleotide sequence ID" value="NZ_BJCC01000010.1"/>
</dbReference>
<comment type="subunit">
    <text evidence="7">Homodimer. The dihydroxyacetone kinase complex is composed of a homodimer of DhaM, a homodimer of DhaK and the subunit DhaL.</text>
</comment>
<evidence type="ECO:0000313" key="11">
    <source>
        <dbReference type="Proteomes" id="UP000290567"/>
    </source>
</evidence>
<dbReference type="Proteomes" id="UP000290567">
    <property type="component" value="Unassembled WGS sequence"/>
</dbReference>
<reference evidence="11" key="1">
    <citation type="submission" date="2019-02" db="EMBL/GenBank/DDBJ databases">
        <title>Draft genome sequence of Enterococcus sp. Gos25-1.</title>
        <authorList>
            <person name="Tanaka N."/>
            <person name="Shiwa Y."/>
            <person name="Fujita N."/>
        </authorList>
    </citation>
    <scope>NUCLEOTIDE SEQUENCE [LARGE SCALE GENOMIC DNA]</scope>
    <source>
        <strain evidence="11">Gos25-1</strain>
    </source>
</reference>
<keyword evidence="5" id="KW-0418">Kinase</keyword>
<keyword evidence="11" id="KW-1185">Reference proteome</keyword>
<dbReference type="InterPro" id="IPR036117">
    <property type="entry name" value="DhaL_dom_sf"/>
</dbReference>
<evidence type="ECO:0000256" key="7">
    <source>
        <dbReference type="ARBA" id="ARBA00046577"/>
    </source>
</evidence>
<organism evidence="10 11">
    <name type="scientific">Enterococcus florum</name>
    <dbReference type="NCBI Taxonomy" id="2480627"/>
    <lineage>
        <taxon>Bacteria</taxon>
        <taxon>Bacillati</taxon>
        <taxon>Bacillota</taxon>
        <taxon>Bacilli</taxon>
        <taxon>Lactobacillales</taxon>
        <taxon>Enterococcaceae</taxon>
        <taxon>Enterococcus</taxon>
    </lineage>
</organism>
<dbReference type="PANTHER" id="PTHR28629">
    <property type="entry name" value="TRIOKINASE/FMN CYCLASE"/>
    <property type="match status" value="1"/>
</dbReference>
<comment type="pathway">
    <text evidence="2">Polyol metabolism; glycerol degradation.</text>
</comment>
<dbReference type="GO" id="GO:0019563">
    <property type="term" value="P:glycerol catabolic process"/>
    <property type="evidence" value="ECO:0007669"/>
    <property type="project" value="TreeGrafter"/>
</dbReference>
<evidence type="ECO:0000256" key="8">
    <source>
        <dbReference type="ARBA" id="ARBA00055771"/>
    </source>
</evidence>
<keyword evidence="4" id="KW-0808">Transferase</keyword>
<protein>
    <recommendedName>
        <fullName evidence="3">phosphoenolpyruvate--glycerone phosphotransferase</fullName>
        <ecNumber evidence="3">2.7.1.121</ecNumber>
    </recommendedName>
</protein>
<dbReference type="GO" id="GO:0005829">
    <property type="term" value="C:cytosol"/>
    <property type="evidence" value="ECO:0007669"/>
    <property type="project" value="TreeGrafter"/>
</dbReference>
<dbReference type="InterPro" id="IPR004007">
    <property type="entry name" value="DhaL_dom"/>
</dbReference>
<evidence type="ECO:0000256" key="5">
    <source>
        <dbReference type="ARBA" id="ARBA00022777"/>
    </source>
</evidence>
<evidence type="ECO:0000256" key="4">
    <source>
        <dbReference type="ARBA" id="ARBA00022679"/>
    </source>
</evidence>
<evidence type="ECO:0000256" key="2">
    <source>
        <dbReference type="ARBA" id="ARBA00004745"/>
    </source>
</evidence>
<proteinExistence type="predicted"/>
<dbReference type="Gene3D" id="1.25.40.340">
    <property type="match status" value="1"/>
</dbReference>
<dbReference type="PANTHER" id="PTHR28629:SF4">
    <property type="entry name" value="TRIOKINASE_FMN CYCLASE"/>
    <property type="match status" value="1"/>
</dbReference>
<sequence>MDRLFIIDYLNELSTIMKEKQEYLIELDSVVGDGDLGLTMSDGFEAAFEAIKTSEENDLGRLLFTAGKAMSSAVPSTMGTLMASGFMQAGKAFKGKDVIEAKEIVDLLRAYAEGVMHRGKAQPGEKTFIDGLMPAIKKMDEAFAQGLDAFTAAKKGVSGAVEGYDRTAGMLAVHGRAATRGEASRTLKDPGAAVAVLMITALEKSTRNFNHKK</sequence>
<comment type="catalytic activity">
    <reaction evidence="1">
        <text>dihydroxyacetone + phosphoenolpyruvate = dihydroxyacetone phosphate + pyruvate</text>
        <dbReference type="Rhea" id="RHEA:18381"/>
        <dbReference type="ChEBI" id="CHEBI:15361"/>
        <dbReference type="ChEBI" id="CHEBI:16016"/>
        <dbReference type="ChEBI" id="CHEBI:57642"/>
        <dbReference type="ChEBI" id="CHEBI:58702"/>
        <dbReference type="EC" id="2.7.1.121"/>
    </reaction>
</comment>
<dbReference type="GO" id="GO:0004371">
    <property type="term" value="F:glycerone kinase activity"/>
    <property type="evidence" value="ECO:0007669"/>
    <property type="project" value="InterPro"/>
</dbReference>
<evidence type="ECO:0000256" key="6">
    <source>
        <dbReference type="ARBA" id="ARBA00022798"/>
    </source>
</evidence>
<evidence type="ECO:0000313" key="10">
    <source>
        <dbReference type="EMBL" id="GCF93481.1"/>
    </source>
</evidence>
<dbReference type="Pfam" id="PF02734">
    <property type="entry name" value="Dak2"/>
    <property type="match status" value="1"/>
</dbReference>
<feature type="domain" description="DhaL" evidence="9">
    <location>
        <begin position="4"/>
        <end position="204"/>
    </location>
</feature>
<dbReference type="OrthoDB" id="9800291at2"/>
<dbReference type="AlphaFoldDB" id="A0A4P5PB24"/>
<dbReference type="EC" id="2.7.1.121" evidence="3"/>
<dbReference type="SMART" id="SM01120">
    <property type="entry name" value="Dak2"/>
    <property type="match status" value="1"/>
</dbReference>
<dbReference type="InterPro" id="IPR050861">
    <property type="entry name" value="Dihydroxyacetone_Kinase"/>
</dbReference>
<comment type="caution">
    <text evidence="10">The sequence shown here is derived from an EMBL/GenBank/DDBJ whole genome shotgun (WGS) entry which is preliminary data.</text>
</comment>
<evidence type="ECO:0000256" key="3">
    <source>
        <dbReference type="ARBA" id="ARBA00012095"/>
    </source>
</evidence>
<dbReference type="PROSITE" id="PS51480">
    <property type="entry name" value="DHAL"/>
    <property type="match status" value="1"/>
</dbReference>
<evidence type="ECO:0000256" key="1">
    <source>
        <dbReference type="ARBA" id="ARBA00001113"/>
    </source>
</evidence>
<gene>
    <name evidence="10" type="ORF">NRIC_13720</name>
</gene>
<evidence type="ECO:0000259" key="9">
    <source>
        <dbReference type="PROSITE" id="PS51480"/>
    </source>
</evidence>
<accession>A0A4P5PB24</accession>
<dbReference type="GO" id="GO:0047324">
    <property type="term" value="F:phosphoenolpyruvate-glycerone phosphotransferase activity"/>
    <property type="evidence" value="ECO:0007669"/>
    <property type="project" value="UniProtKB-EC"/>
</dbReference>